<dbReference type="InterPro" id="IPR041122">
    <property type="entry name" value="RecJ_OB"/>
</dbReference>
<dbReference type="SUPFAM" id="SSF64182">
    <property type="entry name" value="DHH phosphoesterases"/>
    <property type="match status" value="1"/>
</dbReference>
<dbReference type="GO" id="GO:0004527">
    <property type="term" value="F:exonuclease activity"/>
    <property type="evidence" value="ECO:0007669"/>
    <property type="project" value="UniProtKB-KW"/>
</dbReference>
<dbReference type="InterPro" id="IPR003156">
    <property type="entry name" value="DHHA1_dom"/>
</dbReference>
<comment type="caution">
    <text evidence="9">The sequence shown here is derived from an EMBL/GenBank/DDBJ whole genome shotgun (WGS) entry which is preliminary data.</text>
</comment>
<keyword evidence="5 9" id="KW-0269">Exonuclease</keyword>
<comment type="similarity">
    <text evidence="1">Belongs to the RecJ family.</text>
</comment>
<keyword evidence="4" id="KW-0378">Hydrolase</keyword>
<evidence type="ECO:0000259" key="8">
    <source>
        <dbReference type="Pfam" id="PF17768"/>
    </source>
</evidence>
<gene>
    <name evidence="9" type="primary">recJ</name>
    <name evidence="9" type="ORF">H8S00_05720</name>
</gene>
<evidence type="ECO:0000256" key="1">
    <source>
        <dbReference type="ARBA" id="ARBA00005915"/>
    </source>
</evidence>
<name>A0ABR7F1K4_9FIRM</name>
<evidence type="ECO:0000259" key="7">
    <source>
        <dbReference type="Pfam" id="PF02272"/>
    </source>
</evidence>
<proteinExistence type="inferred from homology"/>
<dbReference type="Pfam" id="PF17768">
    <property type="entry name" value="RecJ_OB"/>
    <property type="match status" value="1"/>
</dbReference>
<accession>A0ABR7F1K4</accession>
<dbReference type="InterPro" id="IPR051673">
    <property type="entry name" value="SSDNA_exonuclease_RecJ"/>
</dbReference>
<feature type="domain" description="RecJ OB" evidence="8">
    <location>
        <begin position="458"/>
        <end position="581"/>
    </location>
</feature>
<dbReference type="InterPro" id="IPR004610">
    <property type="entry name" value="RecJ"/>
</dbReference>
<dbReference type="NCBIfam" id="TIGR00644">
    <property type="entry name" value="recJ"/>
    <property type="match status" value="1"/>
</dbReference>
<dbReference type="PANTHER" id="PTHR30255:SF2">
    <property type="entry name" value="SINGLE-STRANDED-DNA-SPECIFIC EXONUCLEASE RECJ"/>
    <property type="match status" value="1"/>
</dbReference>
<evidence type="ECO:0000259" key="6">
    <source>
        <dbReference type="Pfam" id="PF01368"/>
    </source>
</evidence>
<protein>
    <recommendedName>
        <fullName evidence="2">Single-stranded-DNA-specific exonuclease RecJ</fullName>
    </recommendedName>
</protein>
<dbReference type="PANTHER" id="PTHR30255">
    <property type="entry name" value="SINGLE-STRANDED-DNA-SPECIFIC EXONUCLEASE RECJ"/>
    <property type="match status" value="1"/>
</dbReference>
<feature type="domain" description="DDH" evidence="6">
    <location>
        <begin position="78"/>
        <end position="219"/>
    </location>
</feature>
<keyword evidence="3" id="KW-0540">Nuclease</keyword>
<evidence type="ECO:0000313" key="10">
    <source>
        <dbReference type="Proteomes" id="UP000597877"/>
    </source>
</evidence>
<sequence>MKEKWFLQTKRADFNHISEKFHISPVIARIIRNRDVICDEDIYNYLNDDLEKISSPWLFKDMDKAVDILRIKISHESKIRIICDYDVDGITSGYILLRSLKKLGANIDLVVPRRIEDGYGINEKLIKNAYDSGIDTILTCDNGISAYNQVEYAKSLGMNIIITDHHEVPFEETDGKREYIVPNADAVVNHKQADCPYPFKELCGAMVAYQLISALFETEGIGKNELYKLLPYAAIATVCDVVDLKGENRIIVKQGIKKLKDCNDIGINALINACKLDKNNLSSYQFGFVIGPCLNASGRLDTAKRATELLDCIDTQKAEVLAKELVELNAERKDMTNEGAMTAIEMAQDMDDKVLVLYLKDCHESIAGIIAGRVREKYNKPTFVLTDAEQGVKGSGRSIEEYDMYSELTKVKSLLTKFGGHKMAAGISLEEKNIDLFRKMLNENCNLTEEDLYLKVWIDIALPLEYITMDFVNQLEVIKPYGKGNEKPVFAEKNLKIISLQILGKSGNVIKMVVENQNHYRMTAVKFNSAVDFMAFLSEKFGEEEVNKALQGQKNNLEIMATYYPEINEYNGRINLQIIIDRFC</sequence>
<evidence type="ECO:0000256" key="4">
    <source>
        <dbReference type="ARBA" id="ARBA00022801"/>
    </source>
</evidence>
<dbReference type="Pfam" id="PF01368">
    <property type="entry name" value="DHH"/>
    <property type="match status" value="1"/>
</dbReference>
<dbReference type="InterPro" id="IPR038763">
    <property type="entry name" value="DHH_sf"/>
</dbReference>
<feature type="domain" description="DHHA1" evidence="7">
    <location>
        <begin position="351"/>
        <end position="445"/>
    </location>
</feature>
<dbReference type="RefSeq" id="WP_186840248.1">
    <property type="nucleotide sequence ID" value="NZ_JACOOZ010000003.1"/>
</dbReference>
<evidence type="ECO:0000313" key="9">
    <source>
        <dbReference type="EMBL" id="MBC5667481.1"/>
    </source>
</evidence>
<dbReference type="InterPro" id="IPR001667">
    <property type="entry name" value="DDH_dom"/>
</dbReference>
<reference evidence="9 10" key="1">
    <citation type="submission" date="2020-08" db="EMBL/GenBank/DDBJ databases">
        <title>Genome public.</title>
        <authorList>
            <person name="Liu C."/>
            <person name="Sun Q."/>
        </authorList>
    </citation>
    <scope>NUCLEOTIDE SEQUENCE [LARGE SCALE GENOMIC DNA]</scope>
    <source>
        <strain evidence="9 10">BX4</strain>
    </source>
</reference>
<keyword evidence="10" id="KW-1185">Reference proteome</keyword>
<evidence type="ECO:0000256" key="2">
    <source>
        <dbReference type="ARBA" id="ARBA00019841"/>
    </source>
</evidence>
<evidence type="ECO:0000256" key="3">
    <source>
        <dbReference type="ARBA" id="ARBA00022722"/>
    </source>
</evidence>
<dbReference type="Pfam" id="PF02272">
    <property type="entry name" value="DHHA1"/>
    <property type="match status" value="1"/>
</dbReference>
<dbReference type="EMBL" id="JACOOZ010000003">
    <property type="protein sequence ID" value="MBC5667481.1"/>
    <property type="molecule type" value="Genomic_DNA"/>
</dbReference>
<dbReference type="Gene3D" id="3.90.1640.30">
    <property type="match status" value="1"/>
</dbReference>
<dbReference type="Gene3D" id="3.10.310.30">
    <property type="match status" value="1"/>
</dbReference>
<evidence type="ECO:0000256" key="5">
    <source>
        <dbReference type="ARBA" id="ARBA00022839"/>
    </source>
</evidence>
<organism evidence="9 10">
    <name type="scientific">Eubacterium segne</name>
    <dbReference type="NCBI Taxonomy" id="2763045"/>
    <lineage>
        <taxon>Bacteria</taxon>
        <taxon>Bacillati</taxon>
        <taxon>Bacillota</taxon>
        <taxon>Clostridia</taxon>
        <taxon>Eubacteriales</taxon>
        <taxon>Eubacteriaceae</taxon>
        <taxon>Eubacterium</taxon>
    </lineage>
</organism>
<dbReference type="Proteomes" id="UP000597877">
    <property type="component" value="Unassembled WGS sequence"/>
</dbReference>